<comment type="pathway">
    <text evidence="3">Carbohydrate degradation; glycolysis; D-glyceraldehyde 3-phosphate from glycerone phosphate: step 1/1.</text>
</comment>
<comment type="pathway">
    <text evidence="3">Carbohydrate biosynthesis; gluconeogenesis.</text>
</comment>
<comment type="subunit">
    <text evidence="3">Homodimer.</text>
</comment>
<dbReference type="GO" id="GO:0046166">
    <property type="term" value="P:glyceraldehyde-3-phosphate biosynthetic process"/>
    <property type="evidence" value="ECO:0007669"/>
    <property type="project" value="TreeGrafter"/>
</dbReference>
<comment type="caution">
    <text evidence="4">The sequence shown here is derived from an EMBL/GenBank/DDBJ whole genome shotgun (WGS) entry which is preliminary data.</text>
</comment>
<dbReference type="AlphaFoldDB" id="A0A1F7IWP6"/>
<comment type="subcellular location">
    <subcellularLocation>
        <location evidence="3">Cytoplasm</location>
    </subcellularLocation>
</comment>
<keyword evidence="2 3" id="KW-0413">Isomerase</keyword>
<organism evidence="4 5">
    <name type="scientific">Candidatus Roizmanbacteria bacterium RIFCSPLOWO2_01_FULL_38_12</name>
    <dbReference type="NCBI Taxonomy" id="1802061"/>
    <lineage>
        <taxon>Bacteria</taxon>
        <taxon>Candidatus Roizmaniibacteriota</taxon>
    </lineage>
</organism>
<dbReference type="UniPathway" id="UPA00109">
    <property type="reaction ID" value="UER00189"/>
</dbReference>
<evidence type="ECO:0000313" key="4">
    <source>
        <dbReference type="EMBL" id="OGK47761.1"/>
    </source>
</evidence>
<evidence type="ECO:0000313" key="5">
    <source>
        <dbReference type="Proteomes" id="UP000177141"/>
    </source>
</evidence>
<evidence type="ECO:0000256" key="1">
    <source>
        <dbReference type="ARBA" id="ARBA00007422"/>
    </source>
</evidence>
<dbReference type="GO" id="GO:0006096">
    <property type="term" value="P:glycolytic process"/>
    <property type="evidence" value="ECO:0007669"/>
    <property type="project" value="UniProtKB-UniPathway"/>
</dbReference>
<keyword evidence="3" id="KW-0963">Cytoplasm</keyword>
<comment type="catalytic activity">
    <reaction evidence="3">
        <text>D-glyceraldehyde 3-phosphate = dihydroxyacetone phosphate</text>
        <dbReference type="Rhea" id="RHEA:18585"/>
        <dbReference type="ChEBI" id="CHEBI:57642"/>
        <dbReference type="ChEBI" id="CHEBI:59776"/>
        <dbReference type="EC" id="5.3.1.1"/>
    </reaction>
</comment>
<dbReference type="EMBL" id="MGAL01000026">
    <property type="protein sequence ID" value="OGK47761.1"/>
    <property type="molecule type" value="Genomic_DNA"/>
</dbReference>
<keyword evidence="3" id="KW-0324">Glycolysis</keyword>
<sequence length="227" mass="25735">MKLLIANWKAQMNLSSIRTWTSEFNQFLKNDEKLIRHLNEKLFTIIICPPFPFLPLVKYDLRQYPFLKIGVQTVSTYENGKYTGEVTATAVKDFAEYAIIGHSEQRAHRNLTEQNITDQLNHCKNNNIESVLCVSGEKNRLHDAKIIAYEPVEAIGTGQNAELEKVIAMKKTLNIDTNKTFLYGGSADQHNIEEYLKSGKIDGFLVGTASLRAVSFYAMAQGMNRLL</sequence>
<comment type="similarity">
    <text evidence="1 3">Belongs to the triosephosphate isomerase family.</text>
</comment>
<dbReference type="GO" id="GO:0005829">
    <property type="term" value="C:cytosol"/>
    <property type="evidence" value="ECO:0007669"/>
    <property type="project" value="TreeGrafter"/>
</dbReference>
<gene>
    <name evidence="4" type="ORF">A3A93_02285</name>
</gene>
<evidence type="ECO:0000256" key="3">
    <source>
        <dbReference type="RuleBase" id="RU363013"/>
    </source>
</evidence>
<keyword evidence="3" id="KW-0312">Gluconeogenesis</keyword>
<evidence type="ECO:0000256" key="2">
    <source>
        <dbReference type="ARBA" id="ARBA00023235"/>
    </source>
</evidence>
<dbReference type="GO" id="GO:0006094">
    <property type="term" value="P:gluconeogenesis"/>
    <property type="evidence" value="ECO:0007669"/>
    <property type="project" value="UniProtKB-UniPathway"/>
</dbReference>
<dbReference type="STRING" id="1802061.A3A93_02285"/>
<dbReference type="InterPro" id="IPR035990">
    <property type="entry name" value="TIM_sf"/>
</dbReference>
<accession>A0A1F7IWP6</accession>
<dbReference type="PANTHER" id="PTHR21139">
    <property type="entry name" value="TRIOSEPHOSPHATE ISOMERASE"/>
    <property type="match status" value="1"/>
</dbReference>
<dbReference type="InterPro" id="IPR000652">
    <property type="entry name" value="Triosephosphate_isomerase"/>
</dbReference>
<dbReference type="PROSITE" id="PS00171">
    <property type="entry name" value="TIM_1"/>
    <property type="match status" value="1"/>
</dbReference>
<dbReference type="InterPro" id="IPR020861">
    <property type="entry name" value="Triosephosphate_isomerase_AS"/>
</dbReference>
<dbReference type="SUPFAM" id="SSF51351">
    <property type="entry name" value="Triosephosphate isomerase (TIM)"/>
    <property type="match status" value="1"/>
</dbReference>
<dbReference type="EC" id="5.3.1.1" evidence="3"/>
<dbReference type="InterPro" id="IPR013785">
    <property type="entry name" value="Aldolase_TIM"/>
</dbReference>
<name>A0A1F7IWP6_9BACT</name>
<dbReference type="CDD" id="cd00311">
    <property type="entry name" value="TIM"/>
    <property type="match status" value="1"/>
</dbReference>
<dbReference type="Gene3D" id="3.20.20.70">
    <property type="entry name" value="Aldolase class I"/>
    <property type="match status" value="1"/>
</dbReference>
<dbReference type="PROSITE" id="PS51440">
    <property type="entry name" value="TIM_2"/>
    <property type="match status" value="1"/>
</dbReference>
<dbReference type="UniPathway" id="UPA00138"/>
<protein>
    <recommendedName>
        <fullName evidence="3">Triosephosphate isomerase</fullName>
        <ecNumber evidence="3">5.3.1.1</ecNumber>
    </recommendedName>
</protein>
<dbReference type="GO" id="GO:0004807">
    <property type="term" value="F:triose-phosphate isomerase activity"/>
    <property type="evidence" value="ECO:0007669"/>
    <property type="project" value="UniProtKB-EC"/>
</dbReference>
<dbReference type="Proteomes" id="UP000177141">
    <property type="component" value="Unassembled WGS sequence"/>
</dbReference>
<reference evidence="4 5" key="1">
    <citation type="journal article" date="2016" name="Nat. Commun.">
        <title>Thousands of microbial genomes shed light on interconnected biogeochemical processes in an aquifer system.</title>
        <authorList>
            <person name="Anantharaman K."/>
            <person name="Brown C.T."/>
            <person name="Hug L.A."/>
            <person name="Sharon I."/>
            <person name="Castelle C.J."/>
            <person name="Probst A.J."/>
            <person name="Thomas B.C."/>
            <person name="Singh A."/>
            <person name="Wilkins M.J."/>
            <person name="Karaoz U."/>
            <person name="Brodie E.L."/>
            <person name="Williams K.H."/>
            <person name="Hubbard S.S."/>
            <person name="Banfield J.F."/>
        </authorList>
    </citation>
    <scope>NUCLEOTIDE SEQUENCE [LARGE SCALE GENOMIC DNA]</scope>
</reference>
<dbReference type="PANTHER" id="PTHR21139:SF42">
    <property type="entry name" value="TRIOSEPHOSPHATE ISOMERASE"/>
    <property type="match status" value="1"/>
</dbReference>
<proteinExistence type="inferred from homology"/>
<dbReference type="Pfam" id="PF00121">
    <property type="entry name" value="TIM"/>
    <property type="match status" value="1"/>
</dbReference>
<dbReference type="GO" id="GO:0019563">
    <property type="term" value="P:glycerol catabolic process"/>
    <property type="evidence" value="ECO:0007669"/>
    <property type="project" value="TreeGrafter"/>
</dbReference>